<organism evidence="2 3">
    <name type="scientific">Candidatus Ornithospirochaeta stercoripullorum</name>
    <dbReference type="NCBI Taxonomy" id="2840899"/>
    <lineage>
        <taxon>Bacteria</taxon>
        <taxon>Pseudomonadati</taxon>
        <taxon>Spirochaetota</taxon>
        <taxon>Spirochaetia</taxon>
        <taxon>Spirochaetales</taxon>
        <taxon>Spirochaetaceae</taxon>
        <taxon>Spirochaetaceae incertae sedis</taxon>
        <taxon>Candidatus Ornithospirochaeta</taxon>
    </lineage>
</organism>
<reference evidence="2" key="1">
    <citation type="submission" date="2020-10" db="EMBL/GenBank/DDBJ databases">
        <authorList>
            <person name="Gilroy R."/>
        </authorList>
    </citation>
    <scope>NUCLEOTIDE SEQUENCE</scope>
    <source>
        <strain evidence="2">7293</strain>
    </source>
</reference>
<protein>
    <submittedName>
        <fullName evidence="2">IS630 family transposase</fullName>
    </submittedName>
</protein>
<feature type="domain" description="Tc1-like transposase DDE" evidence="1">
    <location>
        <begin position="35"/>
        <end position="187"/>
    </location>
</feature>
<gene>
    <name evidence="2" type="ORF">IAA97_09160</name>
</gene>
<evidence type="ECO:0000313" key="2">
    <source>
        <dbReference type="EMBL" id="MBO8437130.1"/>
    </source>
</evidence>
<dbReference type="NCBIfam" id="NF033545">
    <property type="entry name" value="transpos_IS630"/>
    <property type="match status" value="1"/>
</dbReference>
<dbReference type="AlphaFoldDB" id="A0A9D9E253"/>
<evidence type="ECO:0000313" key="3">
    <source>
        <dbReference type="Proteomes" id="UP000823615"/>
    </source>
</evidence>
<dbReference type="InterPro" id="IPR047655">
    <property type="entry name" value="Transpos_IS630-like"/>
</dbReference>
<accession>A0A9D9E253</accession>
<name>A0A9D9E253_9SPIO</name>
<dbReference type="Pfam" id="PF13358">
    <property type="entry name" value="DDE_3"/>
    <property type="match status" value="1"/>
</dbReference>
<dbReference type="InterPro" id="IPR038717">
    <property type="entry name" value="Tc1-like_DDE_dom"/>
</dbReference>
<proteinExistence type="predicted"/>
<evidence type="ECO:0000259" key="1">
    <source>
        <dbReference type="Pfam" id="PF13358"/>
    </source>
</evidence>
<sequence>MKRTWCIPPHQNADFVANMEDVLKVYSLPYNEKRPVVCMDEEPVQFLAENRKSFTSSSGVKYEDNEYIRNGTASIFIFTEPLAGWRYAEAHEKRTKIDWAKQIRHLVDDEYPEAEKIVLVMDNLNTHRISSLYEAFPPAEASRIADKLEIHYTPKHGSWLNIAECELSVLGRQCLGSRRIPDFKSLQKEISPWAADCNAKQKGIDWQFTTEDARIKLKKLYPVLS</sequence>
<comment type="caution">
    <text evidence="2">The sequence shown here is derived from an EMBL/GenBank/DDBJ whole genome shotgun (WGS) entry which is preliminary data.</text>
</comment>
<reference evidence="2" key="2">
    <citation type="journal article" date="2021" name="PeerJ">
        <title>Extensive microbial diversity within the chicken gut microbiome revealed by metagenomics and culture.</title>
        <authorList>
            <person name="Gilroy R."/>
            <person name="Ravi A."/>
            <person name="Getino M."/>
            <person name="Pursley I."/>
            <person name="Horton D.L."/>
            <person name="Alikhan N.F."/>
            <person name="Baker D."/>
            <person name="Gharbi K."/>
            <person name="Hall N."/>
            <person name="Watson M."/>
            <person name="Adriaenssens E.M."/>
            <person name="Foster-Nyarko E."/>
            <person name="Jarju S."/>
            <person name="Secka A."/>
            <person name="Antonio M."/>
            <person name="Oren A."/>
            <person name="Chaudhuri R.R."/>
            <person name="La Ragione R."/>
            <person name="Hildebrand F."/>
            <person name="Pallen M.J."/>
        </authorList>
    </citation>
    <scope>NUCLEOTIDE SEQUENCE</scope>
    <source>
        <strain evidence="2">7293</strain>
    </source>
</reference>
<dbReference type="EMBL" id="JADIMT010000103">
    <property type="protein sequence ID" value="MBO8437130.1"/>
    <property type="molecule type" value="Genomic_DNA"/>
</dbReference>
<dbReference type="Proteomes" id="UP000823615">
    <property type="component" value="Unassembled WGS sequence"/>
</dbReference>